<protein>
    <submittedName>
        <fullName evidence="2">Lecithin retinol acyltransferase family protein</fullName>
    </submittedName>
</protein>
<dbReference type="PROSITE" id="PS51934">
    <property type="entry name" value="LRAT"/>
    <property type="match status" value="1"/>
</dbReference>
<reference evidence="2" key="1">
    <citation type="journal article" date="2021" name="PeerJ">
        <title>Extensive microbial diversity within the chicken gut microbiome revealed by metagenomics and culture.</title>
        <authorList>
            <person name="Gilroy R."/>
            <person name="Ravi A."/>
            <person name="Getino M."/>
            <person name="Pursley I."/>
            <person name="Horton D.L."/>
            <person name="Alikhan N.F."/>
            <person name="Baker D."/>
            <person name="Gharbi K."/>
            <person name="Hall N."/>
            <person name="Watson M."/>
            <person name="Adriaenssens E.M."/>
            <person name="Foster-Nyarko E."/>
            <person name="Jarju S."/>
            <person name="Secka A."/>
            <person name="Antonio M."/>
            <person name="Oren A."/>
            <person name="Chaudhuri R.R."/>
            <person name="La Ragione R."/>
            <person name="Hildebrand F."/>
            <person name="Pallen M.J."/>
        </authorList>
    </citation>
    <scope>NUCLEOTIDE SEQUENCE</scope>
    <source>
        <strain evidence="2">687</strain>
    </source>
</reference>
<reference evidence="2" key="2">
    <citation type="submission" date="2021-04" db="EMBL/GenBank/DDBJ databases">
        <authorList>
            <person name="Gilroy R."/>
        </authorList>
    </citation>
    <scope>NUCLEOTIDE SEQUENCE</scope>
    <source>
        <strain evidence="2">687</strain>
    </source>
</reference>
<dbReference type="InterPro" id="IPR007053">
    <property type="entry name" value="LRAT_dom"/>
</dbReference>
<gene>
    <name evidence="2" type="ORF">IAA31_06785</name>
</gene>
<feature type="domain" description="LRAT" evidence="1">
    <location>
        <begin position="25"/>
        <end position="66"/>
    </location>
</feature>
<evidence type="ECO:0000313" key="2">
    <source>
        <dbReference type="EMBL" id="MBU3827177.1"/>
    </source>
</evidence>
<dbReference type="Gene3D" id="3.90.1720.10">
    <property type="entry name" value="endopeptidase domain like (from Nostoc punctiforme)"/>
    <property type="match status" value="1"/>
</dbReference>
<sequence>MTESKLTLKDEQDRAQTLALAPGSHIYAKRTLYEHHGIYVGNGRVVAFLLETGVTETSFDDFDDGD</sequence>
<accession>A0A9E2NSI8</accession>
<evidence type="ECO:0000259" key="1">
    <source>
        <dbReference type="PROSITE" id="PS51934"/>
    </source>
</evidence>
<dbReference type="Pfam" id="PF04970">
    <property type="entry name" value="LRAT"/>
    <property type="match status" value="1"/>
</dbReference>
<name>A0A9E2NSI8_9GAMM</name>
<proteinExistence type="predicted"/>
<dbReference type="EMBL" id="JAHLFG010000072">
    <property type="protein sequence ID" value="MBU3827177.1"/>
    <property type="molecule type" value="Genomic_DNA"/>
</dbReference>
<dbReference type="AlphaFoldDB" id="A0A9E2NSI8"/>
<organism evidence="2 3">
    <name type="scientific">Candidatus Anaerobiospirillum merdipullorum</name>
    <dbReference type="NCBI Taxonomy" id="2838450"/>
    <lineage>
        <taxon>Bacteria</taxon>
        <taxon>Pseudomonadati</taxon>
        <taxon>Pseudomonadota</taxon>
        <taxon>Gammaproteobacteria</taxon>
        <taxon>Aeromonadales</taxon>
        <taxon>Succinivibrionaceae</taxon>
        <taxon>Anaerobiospirillum</taxon>
    </lineage>
</organism>
<dbReference type="GO" id="GO:0016746">
    <property type="term" value="F:acyltransferase activity"/>
    <property type="evidence" value="ECO:0007669"/>
    <property type="project" value="UniProtKB-KW"/>
</dbReference>
<dbReference type="Proteomes" id="UP000824150">
    <property type="component" value="Unassembled WGS sequence"/>
</dbReference>
<keyword evidence="2" id="KW-0012">Acyltransferase</keyword>
<comment type="caution">
    <text evidence="2">The sequence shown here is derived from an EMBL/GenBank/DDBJ whole genome shotgun (WGS) entry which is preliminary data.</text>
</comment>
<evidence type="ECO:0000313" key="3">
    <source>
        <dbReference type="Proteomes" id="UP000824150"/>
    </source>
</evidence>
<keyword evidence="2" id="KW-0808">Transferase</keyword>